<organism evidence="1 2">
    <name type="scientific">Romboutsia timonensis</name>
    <dbReference type="NCBI Taxonomy" id="1776391"/>
    <lineage>
        <taxon>Bacteria</taxon>
        <taxon>Bacillati</taxon>
        <taxon>Bacillota</taxon>
        <taxon>Clostridia</taxon>
        <taxon>Peptostreptococcales</taxon>
        <taxon>Peptostreptococcaceae</taxon>
        <taxon>Romboutsia</taxon>
    </lineage>
</organism>
<gene>
    <name evidence="1" type="ORF">K8V90_01520</name>
</gene>
<dbReference type="Proteomes" id="UP000776700">
    <property type="component" value="Unassembled WGS sequence"/>
</dbReference>
<accession>A0A921MYS3</accession>
<sequence>MREKYYELYEELVEISKEILRYYDIDKIKPFAVYIWTKPYDDNDDGENVFDIYDNKIVFYNKEHKIMEEALPIINSIQCKLKEISSLSKE</sequence>
<evidence type="ECO:0000313" key="2">
    <source>
        <dbReference type="Proteomes" id="UP000776700"/>
    </source>
</evidence>
<comment type="caution">
    <text evidence="1">The sequence shown here is derived from an EMBL/GenBank/DDBJ whole genome shotgun (WGS) entry which is preliminary data.</text>
</comment>
<evidence type="ECO:0000313" key="1">
    <source>
        <dbReference type="EMBL" id="HJG95763.1"/>
    </source>
</evidence>
<reference evidence="1" key="2">
    <citation type="submission" date="2021-09" db="EMBL/GenBank/DDBJ databases">
        <authorList>
            <person name="Gilroy R."/>
        </authorList>
    </citation>
    <scope>NUCLEOTIDE SEQUENCE</scope>
    <source>
        <strain evidence="1">1277</strain>
    </source>
</reference>
<name>A0A921MYS3_9FIRM</name>
<reference evidence="1" key="1">
    <citation type="journal article" date="2021" name="PeerJ">
        <title>Extensive microbial diversity within the chicken gut microbiome revealed by metagenomics and culture.</title>
        <authorList>
            <person name="Gilroy R."/>
            <person name="Ravi A."/>
            <person name="Getino M."/>
            <person name="Pursley I."/>
            <person name="Horton D.L."/>
            <person name="Alikhan N.F."/>
            <person name="Baker D."/>
            <person name="Gharbi K."/>
            <person name="Hall N."/>
            <person name="Watson M."/>
            <person name="Adriaenssens E.M."/>
            <person name="Foster-Nyarko E."/>
            <person name="Jarju S."/>
            <person name="Secka A."/>
            <person name="Antonio M."/>
            <person name="Oren A."/>
            <person name="Chaudhuri R.R."/>
            <person name="La Ragione R."/>
            <person name="Hildebrand F."/>
            <person name="Pallen M.J."/>
        </authorList>
    </citation>
    <scope>NUCLEOTIDE SEQUENCE</scope>
    <source>
        <strain evidence="1">1277</strain>
    </source>
</reference>
<dbReference type="AlphaFoldDB" id="A0A921MYS3"/>
<protein>
    <submittedName>
        <fullName evidence="1">Uncharacterized protein</fullName>
    </submittedName>
</protein>
<dbReference type="EMBL" id="DYUB01000054">
    <property type="protein sequence ID" value="HJG95763.1"/>
    <property type="molecule type" value="Genomic_DNA"/>
</dbReference>
<proteinExistence type="predicted"/>